<dbReference type="InterPro" id="IPR029050">
    <property type="entry name" value="Immunoprotect_excell_Ig-like"/>
</dbReference>
<feature type="domain" description="DUF4352" evidence="2">
    <location>
        <begin position="106"/>
        <end position="190"/>
    </location>
</feature>
<accession>A0A8G1UF83</accession>
<dbReference type="OrthoDB" id="4239917at2"/>
<evidence type="ECO:0000256" key="1">
    <source>
        <dbReference type="ARBA" id="ARBA00022729"/>
    </source>
</evidence>
<sequence>MRAVGRTGHQVARIVVAAGLVVVAAAGCSSSGGSKAAFTAGKEGVSSAAGASGPSVTPVASPVGVGNTASFHSQYAGEEGTTLEVTLDGVEYRSSIVRTGSSPAIPNRGVYALVSLTVANTGASPGLFNSPNLVWVSPDGQAVRDTAVLVPDVTPGTESLDSTVQPGQHVTGTAVFDVPARGGQLQYEITGQAPLFVLQLPPS</sequence>
<gene>
    <name evidence="3" type="ORF">EDD39_7487</name>
</gene>
<evidence type="ECO:0000259" key="2">
    <source>
        <dbReference type="Pfam" id="PF11611"/>
    </source>
</evidence>
<dbReference type="EMBL" id="RJVJ01000003">
    <property type="protein sequence ID" value="ROR35823.1"/>
    <property type="molecule type" value="Genomic_DNA"/>
</dbReference>
<dbReference type="Pfam" id="PF11611">
    <property type="entry name" value="DUF4352"/>
    <property type="match status" value="1"/>
</dbReference>
<dbReference type="Gene3D" id="2.60.40.1240">
    <property type="match status" value="1"/>
</dbReference>
<proteinExistence type="predicted"/>
<protein>
    <submittedName>
        <fullName evidence="3">Uncharacterized protein DUF4352</fullName>
    </submittedName>
</protein>
<reference evidence="3 4" key="1">
    <citation type="submission" date="2018-11" db="EMBL/GenBank/DDBJ databases">
        <title>Sequencing the genomes of 1000 actinobacteria strains.</title>
        <authorList>
            <person name="Klenk H.-P."/>
        </authorList>
    </citation>
    <scope>NUCLEOTIDE SEQUENCE [LARGE SCALE GENOMIC DNA]</scope>
    <source>
        <strain evidence="3 4">DSM 44780</strain>
    </source>
</reference>
<dbReference type="PROSITE" id="PS51257">
    <property type="entry name" value="PROKAR_LIPOPROTEIN"/>
    <property type="match status" value="1"/>
</dbReference>
<evidence type="ECO:0000313" key="4">
    <source>
        <dbReference type="Proteomes" id="UP000267408"/>
    </source>
</evidence>
<dbReference type="AlphaFoldDB" id="A0A8G1UF83"/>
<organism evidence="3 4">
    <name type="scientific">Kitasatospora cineracea</name>
    <dbReference type="NCBI Taxonomy" id="88074"/>
    <lineage>
        <taxon>Bacteria</taxon>
        <taxon>Bacillati</taxon>
        <taxon>Actinomycetota</taxon>
        <taxon>Actinomycetes</taxon>
        <taxon>Kitasatosporales</taxon>
        <taxon>Streptomycetaceae</taxon>
        <taxon>Kitasatospora</taxon>
    </lineage>
</organism>
<keyword evidence="1" id="KW-0732">Signal</keyword>
<dbReference type="InterPro" id="IPR029051">
    <property type="entry name" value="DUF4352"/>
</dbReference>
<dbReference type="Proteomes" id="UP000267408">
    <property type="component" value="Unassembled WGS sequence"/>
</dbReference>
<evidence type="ECO:0000313" key="3">
    <source>
        <dbReference type="EMBL" id="ROR35823.1"/>
    </source>
</evidence>
<name>A0A8G1UF83_9ACTN</name>
<comment type="caution">
    <text evidence="3">The sequence shown here is derived from an EMBL/GenBank/DDBJ whole genome shotgun (WGS) entry which is preliminary data.</text>
</comment>